<accession>A0AAV9NAD3</accession>
<protein>
    <recommendedName>
        <fullName evidence="3">YbhB/YbcL family Raf kinase inhibitor-like protein</fullName>
    </recommendedName>
</protein>
<dbReference type="SUPFAM" id="SSF49777">
    <property type="entry name" value="PEBP-like"/>
    <property type="match status" value="1"/>
</dbReference>
<gene>
    <name evidence="1" type="ORF">LTR84_003336</name>
</gene>
<dbReference type="InterPro" id="IPR008914">
    <property type="entry name" value="PEBP"/>
</dbReference>
<comment type="caution">
    <text evidence="1">The sequence shown here is derived from an EMBL/GenBank/DDBJ whole genome shotgun (WGS) entry which is preliminary data.</text>
</comment>
<dbReference type="InterPro" id="IPR049556">
    <property type="entry name" value="PhiB"/>
</dbReference>
<proteinExistence type="predicted"/>
<dbReference type="RefSeq" id="XP_064705277.1">
    <property type="nucleotide sequence ID" value="XM_064846924.1"/>
</dbReference>
<evidence type="ECO:0008006" key="3">
    <source>
        <dbReference type="Google" id="ProtNLM"/>
    </source>
</evidence>
<organism evidence="1 2">
    <name type="scientific">Exophiala bonariae</name>
    <dbReference type="NCBI Taxonomy" id="1690606"/>
    <lineage>
        <taxon>Eukaryota</taxon>
        <taxon>Fungi</taxon>
        <taxon>Dikarya</taxon>
        <taxon>Ascomycota</taxon>
        <taxon>Pezizomycotina</taxon>
        <taxon>Eurotiomycetes</taxon>
        <taxon>Chaetothyriomycetidae</taxon>
        <taxon>Chaetothyriales</taxon>
        <taxon>Herpotrichiellaceae</taxon>
        <taxon>Exophiala</taxon>
    </lineage>
</organism>
<dbReference type="GeneID" id="89971523"/>
<sequence length="215" mass="23545">MGNIILRYLVYYLAQILRNVKGHDSLLFTSQDPFKNVPKNIDVVAPEIGPEGAEMSVEYSANGGSKFPELKWSLNSGAGVAEHAIKEYILISEDPDVPIPGMVGLHGVYYAIPPEKTHVHPGDISLDGSVKADGGGKWLKGGFRLGKNIRGTVYGGAQPPVGHGAHRYFYSVIALKDKVDDSRMSPVATKSDLLEEIRGKVVGWGYWYGVYENKW</sequence>
<evidence type="ECO:0000313" key="2">
    <source>
        <dbReference type="Proteomes" id="UP001358417"/>
    </source>
</evidence>
<dbReference type="InterPro" id="IPR036610">
    <property type="entry name" value="PEBP-like_sf"/>
</dbReference>
<dbReference type="EMBL" id="JAVRRD010000016">
    <property type="protein sequence ID" value="KAK5050777.1"/>
    <property type="molecule type" value="Genomic_DNA"/>
</dbReference>
<dbReference type="AlphaFoldDB" id="A0AAV9NAD3"/>
<name>A0AAV9NAD3_9EURO</name>
<dbReference type="CDD" id="cd00457">
    <property type="entry name" value="PEBP"/>
    <property type="match status" value="1"/>
</dbReference>
<dbReference type="Proteomes" id="UP001358417">
    <property type="component" value="Unassembled WGS sequence"/>
</dbReference>
<dbReference type="Pfam" id="PF01161">
    <property type="entry name" value="PBP"/>
    <property type="match status" value="1"/>
</dbReference>
<dbReference type="Gene3D" id="3.90.280.10">
    <property type="entry name" value="PEBP-like"/>
    <property type="match status" value="1"/>
</dbReference>
<evidence type="ECO:0000313" key="1">
    <source>
        <dbReference type="EMBL" id="KAK5050777.1"/>
    </source>
</evidence>
<keyword evidence="2" id="KW-1185">Reference proteome</keyword>
<reference evidence="1 2" key="1">
    <citation type="submission" date="2023-08" db="EMBL/GenBank/DDBJ databases">
        <title>Black Yeasts Isolated from many extreme environments.</title>
        <authorList>
            <person name="Coleine C."/>
            <person name="Stajich J.E."/>
            <person name="Selbmann L."/>
        </authorList>
    </citation>
    <scope>NUCLEOTIDE SEQUENCE [LARGE SCALE GENOMIC DNA]</scope>
    <source>
        <strain evidence="1 2">CCFEE 5792</strain>
    </source>
</reference>